<reference evidence="1 2" key="1">
    <citation type="submission" date="2018-06" db="EMBL/GenBank/DDBJ databases">
        <title>Genome sequencing of Oceanotoga sp. sy52.</title>
        <authorList>
            <person name="Mori K."/>
        </authorList>
    </citation>
    <scope>NUCLEOTIDE SEQUENCE [LARGE SCALE GENOMIC DNA]</scope>
    <source>
        <strain evidence="2">sy52</strain>
    </source>
</reference>
<organism evidence="1 2">
    <name type="scientific">Tepiditoga spiralis</name>
    <dbReference type="NCBI Taxonomy" id="2108365"/>
    <lineage>
        <taxon>Bacteria</taxon>
        <taxon>Thermotogati</taxon>
        <taxon>Thermotogota</taxon>
        <taxon>Thermotogae</taxon>
        <taxon>Petrotogales</taxon>
        <taxon>Petrotogaceae</taxon>
        <taxon>Tepiditoga</taxon>
    </lineage>
</organism>
<dbReference type="KEGG" id="ocy:OSSY52_03460"/>
<name>A0A7G1G2U1_9BACT</name>
<protein>
    <submittedName>
        <fullName evidence="1">Uncharacterized protein</fullName>
    </submittedName>
</protein>
<keyword evidence="2" id="KW-1185">Reference proteome</keyword>
<dbReference type="EMBL" id="AP018712">
    <property type="protein sequence ID" value="BBE30205.1"/>
    <property type="molecule type" value="Genomic_DNA"/>
</dbReference>
<accession>A0A7G1G2U1</accession>
<gene>
    <name evidence="1" type="ORF">OSSY52_03460</name>
</gene>
<dbReference type="InParanoid" id="A0A7G1G2U1"/>
<dbReference type="Proteomes" id="UP000516361">
    <property type="component" value="Chromosome"/>
</dbReference>
<dbReference type="AlphaFoldDB" id="A0A7G1G2U1"/>
<sequence>MAKNLLKKSGKVAYTETINGKEKRTTKTYNLYTDDDTLIKQALDEVVNLSSNKNAFYAYREDYEII</sequence>
<evidence type="ECO:0000313" key="1">
    <source>
        <dbReference type="EMBL" id="BBE30205.1"/>
    </source>
</evidence>
<dbReference type="RefSeq" id="WP_190615331.1">
    <property type="nucleotide sequence ID" value="NZ_AP018712.1"/>
</dbReference>
<evidence type="ECO:0000313" key="2">
    <source>
        <dbReference type="Proteomes" id="UP000516361"/>
    </source>
</evidence>
<proteinExistence type="predicted"/>